<accession>A0A2S8SBV9</accession>
<proteinExistence type="predicted"/>
<dbReference type="RefSeq" id="WP_105512576.1">
    <property type="nucleotide sequence ID" value="NZ_PVEP01000001.1"/>
</dbReference>
<name>A0A2S8SBV9_9RHOB</name>
<dbReference type="Proteomes" id="UP000238338">
    <property type="component" value="Unassembled WGS sequence"/>
</dbReference>
<evidence type="ECO:0000313" key="2">
    <source>
        <dbReference type="EMBL" id="PQV58276.1"/>
    </source>
</evidence>
<feature type="transmembrane region" description="Helical" evidence="1">
    <location>
        <begin position="52"/>
        <end position="73"/>
    </location>
</feature>
<dbReference type="OrthoDB" id="10014991at2"/>
<organism evidence="2 3">
    <name type="scientific">Albidovulum denitrificans</name>
    <dbReference type="NCBI Taxonomy" id="404881"/>
    <lineage>
        <taxon>Bacteria</taxon>
        <taxon>Pseudomonadati</taxon>
        <taxon>Pseudomonadota</taxon>
        <taxon>Alphaproteobacteria</taxon>
        <taxon>Rhodobacterales</taxon>
        <taxon>Paracoccaceae</taxon>
        <taxon>Albidovulum</taxon>
    </lineage>
</organism>
<protein>
    <submittedName>
        <fullName evidence="2">Uncharacterized protein</fullName>
    </submittedName>
</protein>
<keyword evidence="1" id="KW-0812">Transmembrane</keyword>
<comment type="caution">
    <text evidence="2">The sequence shown here is derived from an EMBL/GenBank/DDBJ whole genome shotgun (WGS) entry which is preliminary data.</text>
</comment>
<keyword evidence="1" id="KW-0472">Membrane</keyword>
<dbReference type="AlphaFoldDB" id="A0A2S8SBV9"/>
<sequence>MVDHRNDRKAAQAAEGLWSEALDRWYKQEREPLPPPECENEFEDQRPFPPGWWILPAIVLSLALWGVIIWMAVT</sequence>
<reference evidence="2 3" key="1">
    <citation type="submission" date="2018-02" db="EMBL/GenBank/DDBJ databases">
        <title>Genomic Encyclopedia of Archaeal and Bacterial Type Strains, Phase II (KMG-II): from individual species to whole genera.</title>
        <authorList>
            <person name="Goeker M."/>
        </authorList>
    </citation>
    <scope>NUCLEOTIDE SEQUENCE [LARGE SCALE GENOMIC DNA]</scope>
    <source>
        <strain evidence="2 3">DSM 18921</strain>
    </source>
</reference>
<dbReference type="EMBL" id="PVEP01000001">
    <property type="protein sequence ID" value="PQV58276.1"/>
    <property type="molecule type" value="Genomic_DNA"/>
</dbReference>
<keyword evidence="3" id="KW-1185">Reference proteome</keyword>
<keyword evidence="1" id="KW-1133">Transmembrane helix</keyword>
<evidence type="ECO:0000313" key="3">
    <source>
        <dbReference type="Proteomes" id="UP000238338"/>
    </source>
</evidence>
<evidence type="ECO:0000256" key="1">
    <source>
        <dbReference type="SAM" id="Phobius"/>
    </source>
</evidence>
<gene>
    <name evidence="2" type="ORF">LX70_00085</name>
</gene>